<dbReference type="SUPFAM" id="SSF51735">
    <property type="entry name" value="NAD(P)-binding Rossmann-fold domains"/>
    <property type="match status" value="1"/>
</dbReference>
<organism evidence="3 4">
    <name type="scientific">Novosphingobium subterraneum</name>
    <dbReference type="NCBI Taxonomy" id="48936"/>
    <lineage>
        <taxon>Bacteria</taxon>
        <taxon>Pseudomonadati</taxon>
        <taxon>Pseudomonadota</taxon>
        <taxon>Alphaproteobacteria</taxon>
        <taxon>Sphingomonadales</taxon>
        <taxon>Sphingomonadaceae</taxon>
        <taxon>Novosphingobium</taxon>
    </lineage>
</organism>
<accession>A0A0B8ZZU8</accession>
<dbReference type="InterPro" id="IPR036291">
    <property type="entry name" value="NAD(P)-bd_dom_sf"/>
</dbReference>
<dbReference type="PANTHER" id="PTHR24321:SF15">
    <property type="entry name" value="OXIDOREDUCTASE UCPA"/>
    <property type="match status" value="1"/>
</dbReference>
<dbReference type="STRING" id="48936.NJ75_03481"/>
<name>A0A0B8ZZU8_9SPHN</name>
<dbReference type="Pfam" id="PF13561">
    <property type="entry name" value="adh_short_C2"/>
    <property type="match status" value="1"/>
</dbReference>
<evidence type="ECO:0000313" key="4">
    <source>
        <dbReference type="Proteomes" id="UP000031338"/>
    </source>
</evidence>
<protein>
    <submittedName>
        <fullName evidence="3">Short-chain dehydrogenase/reductase SDR</fullName>
    </submittedName>
</protein>
<sequence>MAVLAGKIAFVTGGASGLGEAIARAYASEGASVIIADIDTANGEVLATALGARFVHLDVTQEASWAKALAPFERIDVLVNNAGITTLGSIEEITLDQFRHELDIDVLGVFMGTQAVLPKMKAHGGSIINMSSLSGVKASANLVAYNAAKAAVTLMTKSCALHFAEKGYGIRCNSIHPGAIHTPIIDKVLAQSDDPDALYQSFVDVHPVKRLGKPEEIAAMAVFLASDASAFATGAEFRVDGGASI</sequence>
<dbReference type="GO" id="GO:0016491">
    <property type="term" value="F:oxidoreductase activity"/>
    <property type="evidence" value="ECO:0007669"/>
    <property type="project" value="UniProtKB-KW"/>
</dbReference>
<evidence type="ECO:0000256" key="2">
    <source>
        <dbReference type="ARBA" id="ARBA00023002"/>
    </source>
</evidence>
<dbReference type="NCBIfam" id="NF005559">
    <property type="entry name" value="PRK07231.1"/>
    <property type="match status" value="1"/>
</dbReference>
<dbReference type="RefSeq" id="WP_039336726.1">
    <property type="nucleotide sequence ID" value="NZ_JRVC01000020.1"/>
</dbReference>
<dbReference type="Gene3D" id="3.40.50.720">
    <property type="entry name" value="NAD(P)-binding Rossmann-like Domain"/>
    <property type="match status" value="1"/>
</dbReference>
<dbReference type="PRINTS" id="PR00080">
    <property type="entry name" value="SDRFAMILY"/>
</dbReference>
<keyword evidence="2" id="KW-0560">Oxidoreductase</keyword>
<dbReference type="AlphaFoldDB" id="A0A0B8ZZU8"/>
<dbReference type="PANTHER" id="PTHR24321">
    <property type="entry name" value="DEHYDROGENASES, SHORT CHAIN"/>
    <property type="match status" value="1"/>
</dbReference>
<dbReference type="InterPro" id="IPR002347">
    <property type="entry name" value="SDR_fam"/>
</dbReference>
<gene>
    <name evidence="3" type="ORF">NJ75_03481</name>
</gene>
<keyword evidence="4" id="KW-1185">Reference proteome</keyword>
<evidence type="ECO:0000313" key="3">
    <source>
        <dbReference type="EMBL" id="KHS43861.1"/>
    </source>
</evidence>
<comment type="similarity">
    <text evidence="1">Belongs to the short-chain dehydrogenases/reductases (SDR) family.</text>
</comment>
<dbReference type="PATRIC" id="fig|48936.3.peg.3509"/>
<reference evidence="3 4" key="1">
    <citation type="submission" date="2014-10" db="EMBL/GenBank/DDBJ databases">
        <title>Draft genome sequence of Novosphingobium subterraneum DSM 12447.</title>
        <authorList>
            <person name="Gan H.M."/>
            <person name="Gan H.Y."/>
            <person name="Savka M.A."/>
        </authorList>
    </citation>
    <scope>NUCLEOTIDE SEQUENCE [LARGE SCALE GENOMIC DNA]</scope>
    <source>
        <strain evidence="3 4">DSM 12447</strain>
    </source>
</reference>
<dbReference type="PRINTS" id="PR00081">
    <property type="entry name" value="GDHRDH"/>
</dbReference>
<proteinExistence type="inferred from homology"/>
<dbReference type="EMBL" id="JRVC01000020">
    <property type="protein sequence ID" value="KHS43861.1"/>
    <property type="molecule type" value="Genomic_DNA"/>
</dbReference>
<comment type="caution">
    <text evidence="3">The sequence shown here is derived from an EMBL/GenBank/DDBJ whole genome shotgun (WGS) entry which is preliminary data.</text>
</comment>
<dbReference type="FunFam" id="3.40.50.720:FF:000084">
    <property type="entry name" value="Short-chain dehydrogenase reductase"/>
    <property type="match status" value="1"/>
</dbReference>
<dbReference type="Proteomes" id="UP000031338">
    <property type="component" value="Unassembled WGS sequence"/>
</dbReference>
<evidence type="ECO:0000256" key="1">
    <source>
        <dbReference type="ARBA" id="ARBA00006484"/>
    </source>
</evidence>